<reference evidence="4" key="1">
    <citation type="submission" date="2022-08" db="EMBL/GenBank/DDBJ databases">
        <title>Alicyclobacillus fastidiosus DSM 17978, complete genome.</title>
        <authorList>
            <person name="Wang Q."/>
            <person name="Cai R."/>
            <person name="Wang Z."/>
        </authorList>
    </citation>
    <scope>NUCLEOTIDE SEQUENCE</scope>
    <source>
        <strain evidence="4">DSM 17978</strain>
    </source>
</reference>
<evidence type="ECO:0000313" key="5">
    <source>
        <dbReference type="Proteomes" id="UP001164761"/>
    </source>
</evidence>
<feature type="domain" description="SHSP" evidence="3">
    <location>
        <begin position="23"/>
        <end position="115"/>
    </location>
</feature>
<dbReference type="EMBL" id="CP104067">
    <property type="protein sequence ID" value="WAH40327.1"/>
    <property type="molecule type" value="Genomic_DNA"/>
</dbReference>
<sequence>MPIPSHGEEPIPNSHGVPPSFHFNETLGANDIDLRETETDITIHAALPGMEKLDDVYVIVSPHAVHLYLKPHQQGGDHPYRTIALPTAVDEAFASAVFTNGKLCIKIPKLNLTFD</sequence>
<keyword evidence="5" id="KW-1185">Reference proteome</keyword>
<gene>
    <name evidence="4" type="ORF">NZD89_18395</name>
</gene>
<name>A0ABY6ZCT6_9BACL</name>
<dbReference type="RefSeq" id="WP_268004223.1">
    <property type="nucleotide sequence ID" value="NZ_BSUT01000001.1"/>
</dbReference>
<evidence type="ECO:0000259" key="3">
    <source>
        <dbReference type="PROSITE" id="PS01031"/>
    </source>
</evidence>
<organism evidence="4 5">
    <name type="scientific">Alicyclobacillus fastidiosus</name>
    <dbReference type="NCBI Taxonomy" id="392011"/>
    <lineage>
        <taxon>Bacteria</taxon>
        <taxon>Bacillati</taxon>
        <taxon>Bacillota</taxon>
        <taxon>Bacilli</taxon>
        <taxon>Bacillales</taxon>
        <taxon>Alicyclobacillaceae</taxon>
        <taxon>Alicyclobacillus</taxon>
    </lineage>
</organism>
<proteinExistence type="inferred from homology"/>
<dbReference type="SUPFAM" id="SSF49764">
    <property type="entry name" value="HSP20-like chaperones"/>
    <property type="match status" value="1"/>
</dbReference>
<evidence type="ECO:0000313" key="4">
    <source>
        <dbReference type="EMBL" id="WAH40327.1"/>
    </source>
</evidence>
<feature type="region of interest" description="Disordered" evidence="2">
    <location>
        <begin position="1"/>
        <end position="22"/>
    </location>
</feature>
<dbReference type="InterPro" id="IPR008978">
    <property type="entry name" value="HSP20-like_chaperone"/>
</dbReference>
<evidence type="ECO:0000256" key="1">
    <source>
        <dbReference type="PROSITE-ProRule" id="PRU00285"/>
    </source>
</evidence>
<accession>A0ABY6ZCT6</accession>
<comment type="similarity">
    <text evidence="1">Belongs to the small heat shock protein (HSP20) family.</text>
</comment>
<protein>
    <submittedName>
        <fullName evidence="4">Hsp20/alpha crystallin family protein</fullName>
    </submittedName>
</protein>
<dbReference type="InterPro" id="IPR002068">
    <property type="entry name" value="A-crystallin/Hsp20_dom"/>
</dbReference>
<evidence type="ECO:0000256" key="2">
    <source>
        <dbReference type="SAM" id="MobiDB-lite"/>
    </source>
</evidence>
<dbReference type="Gene3D" id="2.60.40.790">
    <property type="match status" value="1"/>
</dbReference>
<dbReference type="CDD" id="cd00298">
    <property type="entry name" value="ACD_sHsps_p23-like"/>
    <property type="match status" value="1"/>
</dbReference>
<dbReference type="Proteomes" id="UP001164761">
    <property type="component" value="Chromosome"/>
</dbReference>
<dbReference type="PROSITE" id="PS01031">
    <property type="entry name" value="SHSP"/>
    <property type="match status" value="1"/>
</dbReference>